<dbReference type="Pfam" id="PF12796">
    <property type="entry name" value="Ank_2"/>
    <property type="match status" value="2"/>
</dbReference>
<dbReference type="SMART" id="SM00248">
    <property type="entry name" value="ANK"/>
    <property type="match status" value="7"/>
</dbReference>
<dbReference type="PROSITE" id="PS50088">
    <property type="entry name" value="ANK_REPEAT"/>
    <property type="match status" value="3"/>
</dbReference>
<evidence type="ECO:0000256" key="1">
    <source>
        <dbReference type="ARBA" id="ARBA00022737"/>
    </source>
</evidence>
<gene>
    <name evidence="4" type="ORF">HDID_LOCUS7378</name>
</gene>
<evidence type="ECO:0000256" key="2">
    <source>
        <dbReference type="ARBA" id="ARBA00023043"/>
    </source>
</evidence>
<feature type="repeat" description="ANK" evidence="3">
    <location>
        <begin position="209"/>
        <end position="241"/>
    </location>
</feature>
<name>A0A0R3SQM1_HYMDI</name>
<evidence type="ECO:0000313" key="6">
    <source>
        <dbReference type="WBParaSite" id="HDID_0000738001-mRNA-1"/>
    </source>
</evidence>
<dbReference type="OrthoDB" id="7464126at2759"/>
<dbReference type="PANTHER" id="PTHR23206">
    <property type="entry name" value="MASK PROTEIN"/>
    <property type="match status" value="1"/>
</dbReference>
<reference evidence="4 5" key="2">
    <citation type="submission" date="2018-11" db="EMBL/GenBank/DDBJ databases">
        <authorList>
            <consortium name="Pathogen Informatics"/>
        </authorList>
    </citation>
    <scope>NUCLEOTIDE SEQUENCE [LARGE SCALE GENOMIC DNA]</scope>
</reference>
<evidence type="ECO:0000313" key="4">
    <source>
        <dbReference type="EMBL" id="VDL59696.1"/>
    </source>
</evidence>
<organism evidence="6">
    <name type="scientific">Hymenolepis diminuta</name>
    <name type="common">Rat tapeworm</name>
    <dbReference type="NCBI Taxonomy" id="6216"/>
    <lineage>
        <taxon>Eukaryota</taxon>
        <taxon>Metazoa</taxon>
        <taxon>Spiralia</taxon>
        <taxon>Lophotrochozoa</taxon>
        <taxon>Platyhelminthes</taxon>
        <taxon>Cestoda</taxon>
        <taxon>Eucestoda</taxon>
        <taxon>Cyclophyllidea</taxon>
        <taxon>Hymenolepididae</taxon>
        <taxon>Hymenolepis</taxon>
    </lineage>
</organism>
<feature type="repeat" description="ANK" evidence="3">
    <location>
        <begin position="78"/>
        <end position="110"/>
    </location>
</feature>
<dbReference type="PRINTS" id="PR01415">
    <property type="entry name" value="ANKYRIN"/>
</dbReference>
<dbReference type="PROSITE" id="PS50297">
    <property type="entry name" value="ANK_REP_REGION"/>
    <property type="match status" value="3"/>
</dbReference>
<protein>
    <submittedName>
        <fullName evidence="6">ANK_REP_REGION domain-containing protein</fullName>
    </submittedName>
</protein>
<dbReference type="InterPro" id="IPR036770">
    <property type="entry name" value="Ankyrin_rpt-contain_sf"/>
</dbReference>
<dbReference type="Proteomes" id="UP000274504">
    <property type="component" value="Unassembled WGS sequence"/>
</dbReference>
<dbReference type="InterPro" id="IPR002110">
    <property type="entry name" value="Ankyrin_rpt"/>
</dbReference>
<dbReference type="AlphaFoldDB" id="A0A0R3SQM1"/>
<dbReference type="EMBL" id="UYSG01010930">
    <property type="protein sequence ID" value="VDL59696.1"/>
    <property type="molecule type" value="Genomic_DNA"/>
</dbReference>
<proteinExistence type="predicted"/>
<keyword evidence="2 3" id="KW-0040">ANK repeat</keyword>
<keyword evidence="1" id="KW-0677">Repeat</keyword>
<dbReference type="PANTHER" id="PTHR23206:SF8">
    <property type="entry name" value="ANKYRIN REPEAT AND KH DOMAIN-CONTAINING 1"/>
    <property type="match status" value="1"/>
</dbReference>
<dbReference type="InterPro" id="IPR051631">
    <property type="entry name" value="Ankyrin-KH/SAM_domain"/>
</dbReference>
<reference evidence="6" key="1">
    <citation type="submission" date="2017-02" db="UniProtKB">
        <authorList>
            <consortium name="WormBaseParasite"/>
        </authorList>
    </citation>
    <scope>IDENTIFICATION</scope>
</reference>
<dbReference type="SUPFAM" id="SSF48403">
    <property type="entry name" value="Ankyrin repeat"/>
    <property type="match status" value="1"/>
</dbReference>
<sequence>MVINPNFNPRGKIQIPLIEAVFSNSFNVASALLRYRALPYLTLNGDGTALHYAAALGHSNIVRLLIKHEANINSLNKAGYTPLFLAIQHNHAEIARYLIELGASLHAQCKETALTLASYAGHYQLVKTITSKLPIETEDQKREYYIALSQASLKGYTRIIKLLLRLGVDVNAVYEGVIPPLFAAIYGNRVITAKFLIAKSADVETRNQGGYTPLMEAAKRGHEGMMRILLEAGADTNAKSRLEKETAYEFAQSGNFEDVCILLTKSEIEERAI</sequence>
<dbReference type="WBParaSite" id="HDID_0000738001-mRNA-1">
    <property type="protein sequence ID" value="HDID_0000738001-mRNA-1"/>
    <property type="gene ID" value="HDID_0000738001"/>
</dbReference>
<dbReference type="STRING" id="6216.A0A0R3SQM1"/>
<evidence type="ECO:0000256" key="3">
    <source>
        <dbReference type="PROSITE-ProRule" id="PRU00023"/>
    </source>
</evidence>
<feature type="repeat" description="ANK" evidence="3">
    <location>
        <begin position="45"/>
        <end position="77"/>
    </location>
</feature>
<dbReference type="Gene3D" id="1.25.40.20">
    <property type="entry name" value="Ankyrin repeat-containing domain"/>
    <property type="match status" value="2"/>
</dbReference>
<accession>A0A0R3SQM1</accession>
<evidence type="ECO:0000313" key="5">
    <source>
        <dbReference type="Proteomes" id="UP000274504"/>
    </source>
</evidence>